<dbReference type="OrthoDB" id="8690069at2"/>
<name>A0A1G5JAL2_9BACT</name>
<keyword evidence="3 4" id="KW-0732">Signal</keyword>
<keyword evidence="5" id="KW-0675">Receptor</keyword>
<dbReference type="PANTHER" id="PTHR33376:SF7">
    <property type="entry name" value="C4-DICARBOXYLATE-BINDING PROTEIN DCTB"/>
    <property type="match status" value="1"/>
</dbReference>
<reference evidence="5 6" key="1">
    <citation type="submission" date="2016-10" db="EMBL/GenBank/DDBJ databases">
        <authorList>
            <person name="de Groot N.N."/>
        </authorList>
    </citation>
    <scope>NUCLEOTIDE SEQUENCE [LARGE SCALE GENOMIC DNA]</scope>
    <source>
        <strain evidence="5 6">AA1</strain>
    </source>
</reference>
<dbReference type="Gene3D" id="3.40.190.170">
    <property type="entry name" value="Bacterial extracellular solute-binding protein, family 7"/>
    <property type="match status" value="1"/>
</dbReference>
<feature type="signal peptide" evidence="4">
    <location>
        <begin position="1"/>
        <end position="23"/>
    </location>
</feature>
<dbReference type="InterPro" id="IPR018389">
    <property type="entry name" value="DctP_fam"/>
</dbReference>
<sequence length="337" mass="37906">MKKFCTLGLMLLIVFAGALPASAKRGTYTFKITHEEYADTVPDKYAKEFARRVTEKSNGRITFEIFQVGQLGVGVDLVEHLLTGSTQMAIVSPGNVSTIVPEGQMFALHFLLPSSVEKAYEFLGKSQVVKKDLAGAYAEKSLRLMDLWPLGASDWLSDKKITGPADFKGLPFRTMDTPLIIKNYEAYNANATPVAYTDVYSALQLNMVDGVENPLSALVDMKWYEVQKYLIMSNHIMYLEGVFMNDRFFKSLPKDLQKILSETVTEMRGYAYDLQKEANEKAAKTLAAHTEVVNLSAEQHAAFKKAALPVREYYKKKLSKRCANMLEKLEKELAEFE</sequence>
<accession>A0A1G5JAL2</accession>
<dbReference type="NCBIfam" id="NF037995">
    <property type="entry name" value="TRAP_S1"/>
    <property type="match status" value="1"/>
</dbReference>
<dbReference type="AlphaFoldDB" id="A0A1G5JAL2"/>
<dbReference type="Proteomes" id="UP000198870">
    <property type="component" value="Unassembled WGS sequence"/>
</dbReference>
<protein>
    <submittedName>
        <fullName evidence="5">Tripartite ATP-independent transporter solute receptor, DctP family</fullName>
    </submittedName>
</protein>
<dbReference type="RefSeq" id="WP_092215180.1">
    <property type="nucleotide sequence ID" value="NZ_FMUX01000027.1"/>
</dbReference>
<dbReference type="PIRSF" id="PIRSF006470">
    <property type="entry name" value="DctB"/>
    <property type="match status" value="1"/>
</dbReference>
<dbReference type="InterPro" id="IPR004682">
    <property type="entry name" value="TRAP_DctP"/>
</dbReference>
<dbReference type="EMBL" id="FMUX01000027">
    <property type="protein sequence ID" value="SCY85413.1"/>
    <property type="molecule type" value="Genomic_DNA"/>
</dbReference>
<evidence type="ECO:0000256" key="2">
    <source>
        <dbReference type="ARBA" id="ARBA00022448"/>
    </source>
</evidence>
<organism evidence="5 6">
    <name type="scientific">Desulfoluna spongiiphila</name>
    <dbReference type="NCBI Taxonomy" id="419481"/>
    <lineage>
        <taxon>Bacteria</taxon>
        <taxon>Pseudomonadati</taxon>
        <taxon>Thermodesulfobacteriota</taxon>
        <taxon>Desulfobacteria</taxon>
        <taxon>Desulfobacterales</taxon>
        <taxon>Desulfolunaceae</taxon>
        <taxon>Desulfoluna</taxon>
    </lineage>
</organism>
<keyword evidence="2" id="KW-0813">Transport</keyword>
<keyword evidence="6" id="KW-1185">Reference proteome</keyword>
<evidence type="ECO:0000313" key="5">
    <source>
        <dbReference type="EMBL" id="SCY85413.1"/>
    </source>
</evidence>
<proteinExistence type="inferred from homology"/>
<dbReference type="GO" id="GO:0030288">
    <property type="term" value="C:outer membrane-bounded periplasmic space"/>
    <property type="evidence" value="ECO:0007669"/>
    <property type="project" value="InterPro"/>
</dbReference>
<evidence type="ECO:0000313" key="6">
    <source>
        <dbReference type="Proteomes" id="UP000198870"/>
    </source>
</evidence>
<dbReference type="Pfam" id="PF03480">
    <property type="entry name" value="DctP"/>
    <property type="match status" value="1"/>
</dbReference>
<evidence type="ECO:0000256" key="1">
    <source>
        <dbReference type="ARBA" id="ARBA00009023"/>
    </source>
</evidence>
<dbReference type="STRING" id="419481.SAMN05216233_12724"/>
<gene>
    <name evidence="5" type="ORF">SAMN05216233_12724</name>
</gene>
<evidence type="ECO:0000256" key="3">
    <source>
        <dbReference type="ARBA" id="ARBA00022729"/>
    </source>
</evidence>
<dbReference type="GO" id="GO:0055085">
    <property type="term" value="P:transmembrane transport"/>
    <property type="evidence" value="ECO:0007669"/>
    <property type="project" value="InterPro"/>
</dbReference>
<evidence type="ECO:0000256" key="4">
    <source>
        <dbReference type="SAM" id="SignalP"/>
    </source>
</evidence>
<dbReference type="PANTHER" id="PTHR33376">
    <property type="match status" value="1"/>
</dbReference>
<dbReference type="InterPro" id="IPR038404">
    <property type="entry name" value="TRAP_DctP_sf"/>
</dbReference>
<comment type="similarity">
    <text evidence="1">Belongs to the bacterial solute-binding protein 7 family.</text>
</comment>
<feature type="chain" id="PRO_5011574010" evidence="4">
    <location>
        <begin position="24"/>
        <end position="337"/>
    </location>
</feature>